<keyword evidence="3" id="KW-1185">Reference proteome</keyword>
<protein>
    <submittedName>
        <fullName evidence="2">Uncharacterized protein</fullName>
    </submittedName>
</protein>
<name>A0A7W5ZMG0_9BACT</name>
<gene>
    <name evidence="2" type="ORF">FHS57_003595</name>
</gene>
<feature type="chain" id="PRO_5031347689" evidence="1">
    <location>
        <begin position="23"/>
        <end position="128"/>
    </location>
</feature>
<organism evidence="2 3">
    <name type="scientific">Runella defluvii</name>
    <dbReference type="NCBI Taxonomy" id="370973"/>
    <lineage>
        <taxon>Bacteria</taxon>
        <taxon>Pseudomonadati</taxon>
        <taxon>Bacteroidota</taxon>
        <taxon>Cytophagia</taxon>
        <taxon>Cytophagales</taxon>
        <taxon>Spirosomataceae</taxon>
        <taxon>Runella</taxon>
    </lineage>
</organism>
<evidence type="ECO:0000256" key="1">
    <source>
        <dbReference type="SAM" id="SignalP"/>
    </source>
</evidence>
<comment type="caution">
    <text evidence="2">The sequence shown here is derived from an EMBL/GenBank/DDBJ whole genome shotgun (WGS) entry which is preliminary data.</text>
</comment>
<dbReference type="AlphaFoldDB" id="A0A7W5ZMG0"/>
<evidence type="ECO:0000313" key="3">
    <source>
        <dbReference type="Proteomes" id="UP000541352"/>
    </source>
</evidence>
<accession>A0A7W5ZMG0</accession>
<sequence>MKGFISKLLLAIYLLSATPCNQLLKLPVLVVHFHEHQHRDAGTSFFSFIYHHYAVNHADDGDTARDQQLPFQSHDDCGSFQVPIYLFPKFEPLAPRVVVLQSEKPSFYSDSDLLATYLSAIWQPPQRA</sequence>
<dbReference type="Proteomes" id="UP000541352">
    <property type="component" value="Unassembled WGS sequence"/>
</dbReference>
<evidence type="ECO:0000313" key="2">
    <source>
        <dbReference type="EMBL" id="MBB3839586.1"/>
    </source>
</evidence>
<feature type="signal peptide" evidence="1">
    <location>
        <begin position="1"/>
        <end position="22"/>
    </location>
</feature>
<reference evidence="2 3" key="1">
    <citation type="submission" date="2020-08" db="EMBL/GenBank/DDBJ databases">
        <title>Genomic Encyclopedia of Type Strains, Phase IV (KMG-IV): sequencing the most valuable type-strain genomes for metagenomic binning, comparative biology and taxonomic classification.</title>
        <authorList>
            <person name="Goeker M."/>
        </authorList>
    </citation>
    <scope>NUCLEOTIDE SEQUENCE [LARGE SCALE GENOMIC DNA]</scope>
    <source>
        <strain evidence="2 3">DSM 17976</strain>
    </source>
</reference>
<dbReference type="EMBL" id="JACIBY010000007">
    <property type="protein sequence ID" value="MBB3839586.1"/>
    <property type="molecule type" value="Genomic_DNA"/>
</dbReference>
<keyword evidence="1" id="KW-0732">Signal</keyword>
<dbReference type="RefSeq" id="WP_183975993.1">
    <property type="nucleotide sequence ID" value="NZ_JACIBY010000007.1"/>
</dbReference>
<proteinExistence type="predicted"/>